<dbReference type="Proteomes" id="UP000177941">
    <property type="component" value="Unassembled WGS sequence"/>
</dbReference>
<reference evidence="3 4" key="1">
    <citation type="journal article" date="2016" name="Nat. Commun.">
        <title>Thousands of microbial genomes shed light on interconnected biogeochemical processes in an aquifer system.</title>
        <authorList>
            <person name="Anantharaman K."/>
            <person name="Brown C.T."/>
            <person name="Hug L.A."/>
            <person name="Sharon I."/>
            <person name="Castelle C.J."/>
            <person name="Probst A.J."/>
            <person name="Thomas B.C."/>
            <person name="Singh A."/>
            <person name="Wilkins M.J."/>
            <person name="Karaoz U."/>
            <person name="Brodie E.L."/>
            <person name="Williams K.H."/>
            <person name="Hubbard S.S."/>
            <person name="Banfield J.F."/>
        </authorList>
    </citation>
    <scope>NUCLEOTIDE SEQUENCE [LARGE SCALE GENOMIC DNA]</scope>
</reference>
<organism evidence="3 4">
    <name type="scientific">Candidatus Andersenbacteria bacterium RIFCSPHIGHO2_12_FULL_45_11b</name>
    <dbReference type="NCBI Taxonomy" id="1797282"/>
    <lineage>
        <taxon>Bacteria</taxon>
        <taxon>Candidatus Anderseniibacteriota</taxon>
    </lineage>
</organism>
<evidence type="ECO:0008006" key="5">
    <source>
        <dbReference type="Google" id="ProtNLM"/>
    </source>
</evidence>
<sequence>MAHRLKIGVDIDGVLITMDTKQYLEFCAKQFGWNASYDVYVQTHSWIQATGQTDDALISHAWGVYLETIENAQQPIEGAHDVLRALGNSADIYLITARPVDQLEATEAILRKHLPDVKYIELSMSNRENKIQPLLILISTTI</sequence>
<dbReference type="Pfam" id="PF06941">
    <property type="entry name" value="NT5C"/>
    <property type="match status" value="1"/>
</dbReference>
<dbReference type="InterPro" id="IPR036412">
    <property type="entry name" value="HAD-like_sf"/>
</dbReference>
<dbReference type="EMBL" id="MHHS01000036">
    <property type="protein sequence ID" value="OGY36316.1"/>
    <property type="molecule type" value="Genomic_DNA"/>
</dbReference>
<accession>A0A1G1X8M1</accession>
<dbReference type="SUPFAM" id="SSF56784">
    <property type="entry name" value="HAD-like"/>
    <property type="match status" value="1"/>
</dbReference>
<protein>
    <recommendedName>
        <fullName evidence="5">FCP1 homology domain-containing protein</fullName>
    </recommendedName>
</protein>
<comment type="similarity">
    <text evidence="1">Belongs to the 5'(3')-deoxyribonucleotidase family.</text>
</comment>
<evidence type="ECO:0000313" key="3">
    <source>
        <dbReference type="EMBL" id="OGY36316.1"/>
    </source>
</evidence>
<dbReference type="InterPro" id="IPR010708">
    <property type="entry name" value="5'(3')-deoxyribonucleotidase"/>
</dbReference>
<name>A0A1G1X8M1_9BACT</name>
<dbReference type="InterPro" id="IPR052419">
    <property type="entry name" value="5_3-deoxyribonucleotidase-like"/>
</dbReference>
<feature type="active site" description="Nucleophile" evidence="2">
    <location>
        <position position="10"/>
    </location>
</feature>
<dbReference type="GO" id="GO:0009264">
    <property type="term" value="P:deoxyribonucleotide catabolic process"/>
    <property type="evidence" value="ECO:0007669"/>
    <property type="project" value="InterPro"/>
</dbReference>
<evidence type="ECO:0000256" key="1">
    <source>
        <dbReference type="ARBA" id="ARBA00009589"/>
    </source>
</evidence>
<dbReference type="PANTHER" id="PTHR35134:SF2">
    <property type="entry name" value="NUCLEOTIDASE YQFW-RELATED"/>
    <property type="match status" value="1"/>
</dbReference>
<dbReference type="PANTHER" id="PTHR35134">
    <property type="entry name" value="NUCLEOTIDASE YQFW-RELATED"/>
    <property type="match status" value="1"/>
</dbReference>
<feature type="active site" description="Proton donor" evidence="2">
    <location>
        <position position="12"/>
    </location>
</feature>
<dbReference type="InterPro" id="IPR023214">
    <property type="entry name" value="HAD_sf"/>
</dbReference>
<comment type="caution">
    <text evidence="3">The sequence shown here is derived from an EMBL/GenBank/DDBJ whole genome shotgun (WGS) entry which is preliminary data.</text>
</comment>
<gene>
    <name evidence="3" type="ORF">A3E36_00170</name>
</gene>
<dbReference type="Gene3D" id="3.40.50.1000">
    <property type="entry name" value="HAD superfamily/HAD-like"/>
    <property type="match status" value="1"/>
</dbReference>
<evidence type="ECO:0000313" key="4">
    <source>
        <dbReference type="Proteomes" id="UP000177941"/>
    </source>
</evidence>
<dbReference type="GO" id="GO:0008253">
    <property type="term" value="F:5'-nucleotidase activity"/>
    <property type="evidence" value="ECO:0007669"/>
    <property type="project" value="InterPro"/>
</dbReference>
<evidence type="ECO:0000256" key="2">
    <source>
        <dbReference type="PIRSR" id="PIRSR610708-1"/>
    </source>
</evidence>
<dbReference type="AlphaFoldDB" id="A0A1G1X8M1"/>
<proteinExistence type="inferred from homology"/>